<feature type="region of interest" description="Disordered" evidence="1">
    <location>
        <begin position="23"/>
        <end position="127"/>
    </location>
</feature>
<feature type="compositionally biased region" description="Polar residues" evidence="1">
    <location>
        <begin position="33"/>
        <end position="51"/>
    </location>
</feature>
<reference evidence="2 3" key="1">
    <citation type="submission" date="2023-01" db="EMBL/GenBank/DDBJ databases">
        <title>Analysis of 21 Apiospora genomes using comparative genomics revels a genus with tremendous synthesis potential of carbohydrate active enzymes and secondary metabolites.</title>
        <authorList>
            <person name="Sorensen T."/>
        </authorList>
    </citation>
    <scope>NUCLEOTIDE SEQUENCE [LARGE SCALE GENOMIC DNA]</scope>
    <source>
        <strain evidence="2 3">CBS 24483</strain>
    </source>
</reference>
<dbReference type="GeneID" id="92080022"/>
<accession>A0ABR1Q392</accession>
<sequence>MSKIIDDVKSGLKGIRGAGDAIRGSAMEATDQAFDNDSNHPQTQLAQAKNRSITEKGKQDIAGTDHMVARHEQKHGKHTAGAAAAAEEPVTTGTTAAGTTTTAAGTGVGGATAETGTTTTGVNSRVV</sequence>
<comment type="caution">
    <text evidence="2">The sequence shown here is derived from an EMBL/GenBank/DDBJ whole genome shotgun (WGS) entry which is preliminary data.</text>
</comment>
<evidence type="ECO:0000313" key="3">
    <source>
        <dbReference type="Proteomes" id="UP001391051"/>
    </source>
</evidence>
<evidence type="ECO:0000256" key="1">
    <source>
        <dbReference type="SAM" id="MobiDB-lite"/>
    </source>
</evidence>
<gene>
    <name evidence="2" type="ORF">PG986_010738</name>
</gene>
<dbReference type="RefSeq" id="XP_066696451.1">
    <property type="nucleotide sequence ID" value="XM_066846960.1"/>
</dbReference>
<name>A0ABR1Q392_9PEZI</name>
<evidence type="ECO:0000313" key="2">
    <source>
        <dbReference type="EMBL" id="KAK7946417.1"/>
    </source>
</evidence>
<keyword evidence="3" id="KW-1185">Reference proteome</keyword>
<dbReference type="Proteomes" id="UP001391051">
    <property type="component" value="Unassembled WGS sequence"/>
</dbReference>
<feature type="compositionally biased region" description="Low complexity" evidence="1">
    <location>
        <begin position="79"/>
        <end position="127"/>
    </location>
</feature>
<dbReference type="EMBL" id="JAQQWE010000007">
    <property type="protein sequence ID" value="KAK7946417.1"/>
    <property type="molecule type" value="Genomic_DNA"/>
</dbReference>
<organism evidence="2 3">
    <name type="scientific">Apiospora aurea</name>
    <dbReference type="NCBI Taxonomy" id="335848"/>
    <lineage>
        <taxon>Eukaryota</taxon>
        <taxon>Fungi</taxon>
        <taxon>Dikarya</taxon>
        <taxon>Ascomycota</taxon>
        <taxon>Pezizomycotina</taxon>
        <taxon>Sordariomycetes</taxon>
        <taxon>Xylariomycetidae</taxon>
        <taxon>Amphisphaeriales</taxon>
        <taxon>Apiosporaceae</taxon>
        <taxon>Apiospora</taxon>
    </lineage>
</organism>
<protein>
    <submittedName>
        <fullName evidence="2">Uncharacterized protein</fullName>
    </submittedName>
</protein>
<proteinExistence type="predicted"/>